<evidence type="ECO:0000256" key="1">
    <source>
        <dbReference type="SAM" id="MobiDB-lite"/>
    </source>
</evidence>
<dbReference type="InterPro" id="IPR023394">
    <property type="entry name" value="Sec7_C_sf"/>
</dbReference>
<dbReference type="CDD" id="cd01252">
    <property type="entry name" value="PH_GRP1-like"/>
    <property type="match status" value="1"/>
</dbReference>
<proteinExistence type="predicted"/>
<evidence type="ECO:0000313" key="5">
    <source>
        <dbReference type="Proteomes" id="UP001235939"/>
    </source>
</evidence>
<dbReference type="Gene3D" id="1.10.1000.11">
    <property type="entry name" value="Arf Nucleotide-binding Site Opener,domain 2"/>
    <property type="match status" value="1"/>
</dbReference>
<sequence>MGSNKIPPEEKRHLREVLNRSLILSRQLREVKPFATMSNTSAEDGSEELRLADIRRRKAELHRKVQQLTEKMGAQAGSRTNIEAKQLSIGKNKFNSDPKKGIEYLIENNLLNHTAEDIALFLYKGKGLSKTAIGDYLGERKDFNISVLNAFSELHNLTDMTLVQALRQFLGGFRLPGEAQKIDRIMEIFSQCYCRLNPGTFCNNDTCYVLSFAIIMLNTSLHNPGVKERLSIDKFIAMNKGINDGGDLPQELLVSLYNSIKQEPFKLPEEDAIDLLYNFFNPDKEGWLWKQGGRYKSWKRRWFILKDNCLYYFKCVKDNKPQGIIPLENIQVRDVQDRKMPHCFEIYSTGSEMIKACKTDYNGKVVEGNHNMYRMSAASQQKKDEWIESIGQSVTHNPFYDILAARKSFCDCVTQYQTIDYAYSDHRAVLVQVGELAHTSYLHRIKADLVAEIRSLAPADAESGGGYIKRTIYFLRRRLENDTARSDYTSLSDLRRSLRAGNAALSSAESIAEFLAEVALGVRQVDQLFLADIYRDQISDFFAEVLWQVFEADCHLSELVPDCQTYAETVILLEHCASSSTFPFEEFRVPLGWLSTLARAAGSDLVLGNTRRIPLWCLLDVRVAIYPGLHDHRREHRRPPGLTPDGAAGARNREVVSLRSRTVSEVPRYHRLPRPKSRQDRGRQGTSKQIDHCLYRKMEQGREEDSKEPMKTDPDYESGENTTFPKKETTLGRTQEIAPSQQDVTPPPPVSDVLRRLTTTLHQLSAVTGLSRNVELPRYNGSYEAQSFFTNYDAQADRAQLQYSTRLRKPANLLQAPLRVTNTRAYVTCSPDHL</sequence>
<dbReference type="InterPro" id="IPR035999">
    <property type="entry name" value="Sec7_dom_sf"/>
</dbReference>
<dbReference type="CDD" id="cd00171">
    <property type="entry name" value="Sec7"/>
    <property type="match status" value="1"/>
</dbReference>
<dbReference type="PROSITE" id="PS50190">
    <property type="entry name" value="SEC7"/>
    <property type="match status" value="1"/>
</dbReference>
<dbReference type="PANTHER" id="PTHR10663:SF402">
    <property type="entry name" value="MIP16918P"/>
    <property type="match status" value="1"/>
</dbReference>
<dbReference type="SMART" id="SM00222">
    <property type="entry name" value="Sec7"/>
    <property type="match status" value="1"/>
</dbReference>
<dbReference type="SUPFAM" id="SSF50729">
    <property type="entry name" value="PH domain-like"/>
    <property type="match status" value="1"/>
</dbReference>
<dbReference type="PANTHER" id="PTHR10663">
    <property type="entry name" value="GUANYL-NUCLEOTIDE EXCHANGE FACTOR"/>
    <property type="match status" value="1"/>
</dbReference>
<protein>
    <submittedName>
        <fullName evidence="4">CYTH1</fullName>
    </submittedName>
</protein>
<evidence type="ECO:0000259" key="2">
    <source>
        <dbReference type="PROSITE" id="PS50003"/>
    </source>
</evidence>
<organism evidence="4 5">
    <name type="scientific">Cordylochernes scorpioides</name>
    <dbReference type="NCBI Taxonomy" id="51811"/>
    <lineage>
        <taxon>Eukaryota</taxon>
        <taxon>Metazoa</taxon>
        <taxon>Ecdysozoa</taxon>
        <taxon>Arthropoda</taxon>
        <taxon>Chelicerata</taxon>
        <taxon>Arachnida</taxon>
        <taxon>Pseudoscorpiones</taxon>
        <taxon>Cheliferoidea</taxon>
        <taxon>Chernetidae</taxon>
        <taxon>Cordylochernes</taxon>
    </lineage>
</organism>
<dbReference type="SUPFAM" id="SSF48425">
    <property type="entry name" value="Sec7 domain"/>
    <property type="match status" value="1"/>
</dbReference>
<reference evidence="4 5" key="1">
    <citation type="submission" date="2022-01" db="EMBL/GenBank/DDBJ databases">
        <title>A chromosomal length assembly of Cordylochernes scorpioides.</title>
        <authorList>
            <person name="Zeh D."/>
            <person name="Zeh J."/>
        </authorList>
    </citation>
    <scope>NUCLEOTIDE SEQUENCE [LARGE SCALE GENOMIC DNA]</scope>
    <source>
        <strain evidence="4">IN4F17</strain>
        <tissue evidence="4">Whole Body</tissue>
    </source>
</reference>
<dbReference type="InterPro" id="IPR000904">
    <property type="entry name" value="Sec7_dom"/>
</dbReference>
<dbReference type="InterPro" id="IPR001849">
    <property type="entry name" value="PH_domain"/>
</dbReference>
<keyword evidence="5" id="KW-1185">Reference proteome</keyword>
<dbReference type="Gene3D" id="1.10.220.20">
    <property type="match status" value="1"/>
</dbReference>
<dbReference type="SMART" id="SM00233">
    <property type="entry name" value="PH"/>
    <property type="match status" value="1"/>
</dbReference>
<feature type="domain" description="SEC7" evidence="3">
    <location>
        <begin position="76"/>
        <end position="263"/>
    </location>
</feature>
<dbReference type="Pfam" id="PF01369">
    <property type="entry name" value="Sec7"/>
    <property type="match status" value="1"/>
</dbReference>
<dbReference type="PROSITE" id="PS50003">
    <property type="entry name" value="PH_DOMAIN"/>
    <property type="match status" value="1"/>
</dbReference>
<gene>
    <name evidence="4" type="ORF">LAZ67_15001084</name>
</gene>
<dbReference type="Pfam" id="PF00169">
    <property type="entry name" value="PH"/>
    <property type="match status" value="1"/>
</dbReference>
<feature type="domain" description="PH" evidence="2">
    <location>
        <begin position="281"/>
        <end position="395"/>
    </location>
</feature>
<dbReference type="Proteomes" id="UP001235939">
    <property type="component" value="Chromosome 15"/>
</dbReference>
<name>A0ABY6LC09_9ARAC</name>
<feature type="compositionally biased region" description="Basic and acidic residues" evidence="1">
    <location>
        <begin position="677"/>
        <end position="714"/>
    </location>
</feature>
<feature type="region of interest" description="Disordered" evidence="1">
    <location>
        <begin position="632"/>
        <end position="729"/>
    </location>
</feature>
<accession>A0ABY6LC09</accession>
<dbReference type="EMBL" id="CP092877">
    <property type="protein sequence ID" value="UYV77458.1"/>
    <property type="molecule type" value="Genomic_DNA"/>
</dbReference>
<evidence type="ECO:0000313" key="4">
    <source>
        <dbReference type="EMBL" id="UYV77458.1"/>
    </source>
</evidence>
<evidence type="ECO:0000259" key="3">
    <source>
        <dbReference type="PROSITE" id="PS50190"/>
    </source>
</evidence>
<dbReference type="InterPro" id="IPR011993">
    <property type="entry name" value="PH-like_dom_sf"/>
</dbReference>
<dbReference type="Gene3D" id="2.30.29.30">
    <property type="entry name" value="Pleckstrin-homology domain (PH domain)/Phosphotyrosine-binding domain (PTB)"/>
    <property type="match status" value="1"/>
</dbReference>